<sequence>MSGSTTIIRRIISALETLPKDSLKRYASFKDVQKERFTELLKDTNTDITFLHNQQKSLDNILSNKYKQKFAVSEKLRHPTNNPDYYEVILKEIHGNQKKNSFFSYMNWMRKHK</sequence>
<dbReference type="PANTHER" id="PTHR28250:SF1">
    <property type="entry name" value="CYTOCHROME B PRE-MRNA-PROCESSING PROTEIN 6"/>
    <property type="match status" value="1"/>
</dbReference>
<evidence type="ECO:0000313" key="2">
    <source>
        <dbReference type="Proteomes" id="UP000095009"/>
    </source>
</evidence>
<dbReference type="EMBL" id="KV454410">
    <property type="protein sequence ID" value="ODQ65285.1"/>
    <property type="molecule type" value="Genomic_DNA"/>
</dbReference>
<dbReference type="GO" id="GO:0034551">
    <property type="term" value="P:mitochondrial respiratory chain complex III assembly"/>
    <property type="evidence" value="ECO:0007669"/>
    <property type="project" value="TreeGrafter"/>
</dbReference>
<dbReference type="AlphaFoldDB" id="A0A1E3PIP3"/>
<dbReference type="Pfam" id="PF20180">
    <property type="entry name" value="UQCC2_CBP6"/>
    <property type="match status" value="1"/>
</dbReference>
<evidence type="ECO:0000313" key="1">
    <source>
        <dbReference type="EMBL" id="ODQ65285.1"/>
    </source>
</evidence>
<dbReference type="InterPro" id="IPR037653">
    <property type="entry name" value="Cbp6"/>
</dbReference>
<dbReference type="GO" id="GO:0043022">
    <property type="term" value="F:ribosome binding"/>
    <property type="evidence" value="ECO:0007669"/>
    <property type="project" value="InterPro"/>
</dbReference>
<reference evidence="1 2" key="1">
    <citation type="journal article" date="2016" name="Proc. Natl. Acad. Sci. U.S.A.">
        <title>Comparative genomics of biotechnologically important yeasts.</title>
        <authorList>
            <person name="Riley R."/>
            <person name="Haridas S."/>
            <person name="Wolfe K.H."/>
            <person name="Lopes M.R."/>
            <person name="Hittinger C.T."/>
            <person name="Goeker M."/>
            <person name="Salamov A.A."/>
            <person name="Wisecaver J.H."/>
            <person name="Long T.M."/>
            <person name="Calvey C.H."/>
            <person name="Aerts A.L."/>
            <person name="Barry K.W."/>
            <person name="Choi C."/>
            <person name="Clum A."/>
            <person name="Coughlan A.Y."/>
            <person name="Deshpande S."/>
            <person name="Douglass A.P."/>
            <person name="Hanson S.J."/>
            <person name="Klenk H.-P."/>
            <person name="LaButti K.M."/>
            <person name="Lapidus A."/>
            <person name="Lindquist E.A."/>
            <person name="Lipzen A.M."/>
            <person name="Meier-Kolthoff J.P."/>
            <person name="Ohm R.A."/>
            <person name="Otillar R.P."/>
            <person name="Pangilinan J.L."/>
            <person name="Peng Y."/>
            <person name="Rokas A."/>
            <person name="Rosa C.A."/>
            <person name="Scheuner C."/>
            <person name="Sibirny A.A."/>
            <person name="Slot J.C."/>
            <person name="Stielow J.B."/>
            <person name="Sun H."/>
            <person name="Kurtzman C.P."/>
            <person name="Blackwell M."/>
            <person name="Grigoriev I.V."/>
            <person name="Jeffries T.W."/>
        </authorList>
    </citation>
    <scope>NUCLEOTIDE SEQUENCE [LARGE SCALE GENOMIC DNA]</scope>
    <source>
        <strain evidence="1 2">DSM 6958</strain>
    </source>
</reference>
<protein>
    <recommendedName>
        <fullName evidence="3">Cytochrome B pre-mRNA-processing protein 6</fullName>
    </recommendedName>
</protein>
<proteinExistence type="predicted"/>
<gene>
    <name evidence="1" type="ORF">NADFUDRAFT_83311</name>
</gene>
<evidence type="ECO:0008006" key="3">
    <source>
        <dbReference type="Google" id="ProtNLM"/>
    </source>
</evidence>
<dbReference type="GO" id="GO:0061671">
    <property type="term" value="C:Cbp3p-Cbp6 complex"/>
    <property type="evidence" value="ECO:0007669"/>
    <property type="project" value="InterPro"/>
</dbReference>
<dbReference type="Proteomes" id="UP000095009">
    <property type="component" value="Unassembled WGS sequence"/>
</dbReference>
<name>A0A1E3PIP3_9ASCO</name>
<keyword evidence="2" id="KW-1185">Reference proteome</keyword>
<dbReference type="OrthoDB" id="2107880at2759"/>
<dbReference type="PANTHER" id="PTHR28250">
    <property type="entry name" value="CYTOCHROME B PRE-MRNA-PROCESSING PROTEIN 6"/>
    <property type="match status" value="1"/>
</dbReference>
<organism evidence="1 2">
    <name type="scientific">Nadsonia fulvescens var. elongata DSM 6958</name>
    <dbReference type="NCBI Taxonomy" id="857566"/>
    <lineage>
        <taxon>Eukaryota</taxon>
        <taxon>Fungi</taxon>
        <taxon>Dikarya</taxon>
        <taxon>Ascomycota</taxon>
        <taxon>Saccharomycotina</taxon>
        <taxon>Dipodascomycetes</taxon>
        <taxon>Dipodascales</taxon>
        <taxon>Dipodascales incertae sedis</taxon>
        <taxon>Nadsonia</taxon>
    </lineage>
</organism>
<accession>A0A1E3PIP3</accession>